<name>A0A918Y9N2_9ACTN</name>
<evidence type="ECO:0000256" key="1">
    <source>
        <dbReference type="SAM" id="MobiDB-lite"/>
    </source>
</evidence>
<proteinExistence type="predicted"/>
<organism evidence="2 3">
    <name type="scientific">Streptomyces naganishii JCM 4654</name>
    <dbReference type="NCBI Taxonomy" id="1306179"/>
    <lineage>
        <taxon>Bacteria</taxon>
        <taxon>Bacillati</taxon>
        <taxon>Actinomycetota</taxon>
        <taxon>Actinomycetes</taxon>
        <taxon>Kitasatosporales</taxon>
        <taxon>Streptomycetaceae</taxon>
        <taxon>Streptomyces</taxon>
    </lineage>
</organism>
<dbReference type="EMBL" id="BMVF01000016">
    <property type="protein sequence ID" value="GHD94141.1"/>
    <property type="molecule type" value="Genomic_DNA"/>
</dbReference>
<accession>A0A918Y9N2</accession>
<gene>
    <name evidence="2" type="ORF">GCM10010508_53670</name>
</gene>
<reference evidence="2" key="2">
    <citation type="submission" date="2020-09" db="EMBL/GenBank/DDBJ databases">
        <authorList>
            <person name="Sun Q."/>
            <person name="Ohkuma M."/>
        </authorList>
    </citation>
    <scope>NUCLEOTIDE SEQUENCE</scope>
    <source>
        <strain evidence="2">JCM 4654</strain>
    </source>
</reference>
<dbReference type="AlphaFoldDB" id="A0A918Y9N2"/>
<comment type="caution">
    <text evidence="2">The sequence shown here is derived from an EMBL/GenBank/DDBJ whole genome shotgun (WGS) entry which is preliminary data.</text>
</comment>
<reference evidence="2" key="1">
    <citation type="journal article" date="2014" name="Int. J. Syst. Evol. Microbiol.">
        <title>Complete genome sequence of Corynebacterium casei LMG S-19264T (=DSM 44701T), isolated from a smear-ripened cheese.</title>
        <authorList>
            <consortium name="US DOE Joint Genome Institute (JGI-PGF)"/>
            <person name="Walter F."/>
            <person name="Albersmeier A."/>
            <person name="Kalinowski J."/>
            <person name="Ruckert C."/>
        </authorList>
    </citation>
    <scope>NUCLEOTIDE SEQUENCE</scope>
    <source>
        <strain evidence="2">JCM 4654</strain>
    </source>
</reference>
<sequence>MRAETRRSVGGVAALIPSIVSDRERPGHAGFTDWAGPVEPLNTRPDPGPGQAIFQRAGRERHFLFDDRPRTTYTLPSLAFSSRHRTRCTSGIRSDAVRWGTHKGS</sequence>
<dbReference type="Proteomes" id="UP000608955">
    <property type="component" value="Unassembled WGS sequence"/>
</dbReference>
<evidence type="ECO:0000313" key="3">
    <source>
        <dbReference type="Proteomes" id="UP000608955"/>
    </source>
</evidence>
<feature type="region of interest" description="Disordered" evidence="1">
    <location>
        <begin position="24"/>
        <end position="48"/>
    </location>
</feature>
<protein>
    <submittedName>
        <fullName evidence="2">Uncharacterized protein</fullName>
    </submittedName>
</protein>
<evidence type="ECO:0000313" key="2">
    <source>
        <dbReference type="EMBL" id="GHD94141.1"/>
    </source>
</evidence>
<keyword evidence="3" id="KW-1185">Reference proteome</keyword>